<dbReference type="CDD" id="cd14687">
    <property type="entry name" value="bZIP_ATF2"/>
    <property type="match status" value="1"/>
</dbReference>
<dbReference type="InterPro" id="IPR051027">
    <property type="entry name" value="bZIP_transcription_factors"/>
</dbReference>
<dbReference type="PANTHER" id="PTHR19304">
    <property type="entry name" value="CYCLIC-AMP RESPONSE ELEMENT BINDING PROTEIN"/>
    <property type="match status" value="1"/>
</dbReference>
<comment type="caution">
    <text evidence="7">The sequence shown here is derived from an EMBL/GenBank/DDBJ whole genome shotgun (WGS) entry which is preliminary data.</text>
</comment>
<keyword evidence="2" id="KW-0805">Transcription regulation</keyword>
<dbReference type="InterPro" id="IPR046347">
    <property type="entry name" value="bZIP_sf"/>
</dbReference>
<accession>Q4RNQ8</accession>
<evidence type="ECO:0000256" key="5">
    <source>
        <dbReference type="SAM" id="MobiDB-lite"/>
    </source>
</evidence>
<dbReference type="AlphaFoldDB" id="Q4RNQ8"/>
<dbReference type="GO" id="GO:0003700">
    <property type="term" value="F:DNA-binding transcription factor activity"/>
    <property type="evidence" value="ECO:0007669"/>
    <property type="project" value="InterPro"/>
</dbReference>
<keyword evidence="4" id="KW-0539">Nucleus</keyword>
<dbReference type="PROSITE" id="PS50217">
    <property type="entry name" value="BZIP"/>
    <property type="match status" value="1"/>
</dbReference>
<dbReference type="EMBL" id="CAAE01015010">
    <property type="protein sequence ID" value="CAG09974.1"/>
    <property type="molecule type" value="Genomic_DNA"/>
</dbReference>
<keyword evidence="3" id="KW-0804">Transcription</keyword>
<comment type="subcellular location">
    <subcellularLocation>
        <location evidence="1">Nucleus</location>
    </subcellularLocation>
</comment>
<feature type="compositionally biased region" description="Low complexity" evidence="5">
    <location>
        <begin position="85"/>
        <end position="95"/>
    </location>
</feature>
<organism evidence="7">
    <name type="scientific">Tetraodon nigroviridis</name>
    <name type="common">Spotted green pufferfish</name>
    <name type="synonym">Chelonodon nigroviridis</name>
    <dbReference type="NCBI Taxonomy" id="99883"/>
    <lineage>
        <taxon>Eukaryota</taxon>
        <taxon>Metazoa</taxon>
        <taxon>Chordata</taxon>
        <taxon>Craniata</taxon>
        <taxon>Vertebrata</taxon>
        <taxon>Euteleostomi</taxon>
        <taxon>Actinopterygii</taxon>
        <taxon>Neopterygii</taxon>
        <taxon>Teleostei</taxon>
        <taxon>Neoteleostei</taxon>
        <taxon>Acanthomorphata</taxon>
        <taxon>Eupercaria</taxon>
        <taxon>Tetraodontiformes</taxon>
        <taxon>Tetradontoidea</taxon>
        <taxon>Tetraodontidae</taxon>
        <taxon>Tetraodon</taxon>
    </lineage>
</organism>
<name>Q4RNQ8_TETNG</name>
<evidence type="ECO:0000256" key="3">
    <source>
        <dbReference type="ARBA" id="ARBA00023163"/>
    </source>
</evidence>
<gene>
    <name evidence="7" type="ORF">GSTENG00031451001</name>
</gene>
<feature type="compositionally biased region" description="Basic and acidic residues" evidence="5">
    <location>
        <begin position="113"/>
        <end position="130"/>
    </location>
</feature>
<feature type="region of interest" description="Disordered" evidence="5">
    <location>
        <begin position="1"/>
        <end position="141"/>
    </location>
</feature>
<dbReference type="InterPro" id="IPR004827">
    <property type="entry name" value="bZIP"/>
</dbReference>
<dbReference type="OrthoDB" id="295274at2759"/>
<evidence type="ECO:0000259" key="6">
    <source>
        <dbReference type="PROSITE" id="PS50217"/>
    </source>
</evidence>
<evidence type="ECO:0000256" key="4">
    <source>
        <dbReference type="ARBA" id="ARBA00023242"/>
    </source>
</evidence>
<dbReference type="Gene3D" id="1.20.5.170">
    <property type="match status" value="1"/>
</dbReference>
<protein>
    <submittedName>
        <fullName evidence="7">(spotted green pufferfish) hypothetical protein</fullName>
    </submittedName>
</protein>
<evidence type="ECO:0000313" key="7">
    <source>
        <dbReference type="EMBL" id="CAG09974.1"/>
    </source>
</evidence>
<dbReference type="GO" id="GO:0005634">
    <property type="term" value="C:nucleus"/>
    <property type="evidence" value="ECO:0007669"/>
    <property type="project" value="UniProtKB-SubCell"/>
</dbReference>
<dbReference type="PROSITE" id="PS00036">
    <property type="entry name" value="BZIP_BASIC"/>
    <property type="match status" value="1"/>
</dbReference>
<evidence type="ECO:0000256" key="2">
    <source>
        <dbReference type="ARBA" id="ARBA00023015"/>
    </source>
</evidence>
<sequence>MYTCCEEGVILTAGKDKTEKPKGAVSQPLPQVANGDGELQSSAVTHTAAPASPSATPTQAVTADPQMVSHLPTSEEPSPHALQQPATSTTETPASPVVPAPNPPSTGGRRRRTTSEDPDEKRRKFLERNRAAASRCRQKRKSEVTLLRNEVARLKQLLLAHKDCPVTAMQKKSGYHSE</sequence>
<dbReference type="SUPFAM" id="SSF57959">
    <property type="entry name" value="Leucine zipper domain"/>
    <property type="match status" value="1"/>
</dbReference>
<reference evidence="7" key="2">
    <citation type="submission" date="2004-02" db="EMBL/GenBank/DDBJ databases">
        <authorList>
            <consortium name="Genoscope"/>
            <consortium name="Whitehead Institute Centre for Genome Research"/>
        </authorList>
    </citation>
    <scope>NUCLEOTIDE SEQUENCE</scope>
</reference>
<dbReference type="KEGG" id="tng:GSTEN00031451G001"/>
<proteinExistence type="predicted"/>
<evidence type="ECO:0000256" key="1">
    <source>
        <dbReference type="ARBA" id="ARBA00004123"/>
    </source>
</evidence>
<reference evidence="7" key="1">
    <citation type="journal article" date="2004" name="Nature">
        <title>Genome duplication in the teleost fish Tetraodon nigroviridis reveals the early vertebrate proto-karyotype.</title>
        <authorList>
            <person name="Jaillon O."/>
            <person name="Aury J.-M."/>
            <person name="Brunet F."/>
            <person name="Petit J.-L."/>
            <person name="Stange-Thomann N."/>
            <person name="Mauceli E."/>
            <person name="Bouneau L."/>
            <person name="Fischer C."/>
            <person name="Ozouf-Costaz C."/>
            <person name="Bernot A."/>
            <person name="Nicaud S."/>
            <person name="Jaffe D."/>
            <person name="Fisher S."/>
            <person name="Lutfalla G."/>
            <person name="Dossat C."/>
            <person name="Segurens B."/>
            <person name="Dasilva C."/>
            <person name="Salanoubat M."/>
            <person name="Levy M."/>
            <person name="Boudet N."/>
            <person name="Castellano S."/>
            <person name="Anthouard V."/>
            <person name="Jubin C."/>
            <person name="Castelli V."/>
            <person name="Katinka M."/>
            <person name="Vacherie B."/>
            <person name="Biemont C."/>
            <person name="Skalli Z."/>
            <person name="Cattolico L."/>
            <person name="Poulain J."/>
            <person name="De Berardinis V."/>
            <person name="Cruaud C."/>
            <person name="Duprat S."/>
            <person name="Brottier P."/>
            <person name="Coutanceau J.-P."/>
            <person name="Gouzy J."/>
            <person name="Parra G."/>
            <person name="Lardier G."/>
            <person name="Chapple C."/>
            <person name="McKernan K.J."/>
            <person name="McEwan P."/>
            <person name="Bosak S."/>
            <person name="Kellis M."/>
            <person name="Volff J.-N."/>
            <person name="Guigo R."/>
            <person name="Zody M.C."/>
            <person name="Mesirov J."/>
            <person name="Lindblad-Toh K."/>
            <person name="Birren B."/>
            <person name="Nusbaum C."/>
            <person name="Kahn D."/>
            <person name="Robinson-Rechavi M."/>
            <person name="Laudet V."/>
            <person name="Schachter V."/>
            <person name="Quetier F."/>
            <person name="Saurin W."/>
            <person name="Scarpelli C."/>
            <person name="Wincker P."/>
            <person name="Lander E.S."/>
            <person name="Weissenbach J."/>
            <person name="Roest Crollius H."/>
        </authorList>
    </citation>
    <scope>NUCLEOTIDE SEQUENCE [LARGE SCALE GENOMIC DNA]</scope>
</reference>
<feature type="domain" description="BZIP" evidence="6">
    <location>
        <begin position="119"/>
        <end position="156"/>
    </location>
</feature>
<feature type="compositionally biased region" description="Low complexity" evidence="5">
    <location>
        <begin position="41"/>
        <end position="63"/>
    </location>
</feature>